<dbReference type="Proteomes" id="UP000652567">
    <property type="component" value="Unassembled WGS sequence"/>
</dbReference>
<keyword evidence="7" id="KW-0862">Zinc</keyword>
<keyword evidence="8 12" id="KW-1133">Transmembrane helix</keyword>
<accession>A0A928YWP3</accession>
<evidence type="ECO:0000256" key="4">
    <source>
        <dbReference type="ARBA" id="ARBA00022692"/>
    </source>
</evidence>
<evidence type="ECO:0000313" key="14">
    <source>
        <dbReference type="EMBL" id="MBE8718423.1"/>
    </source>
</evidence>
<keyword evidence="9" id="KW-0482">Metalloprotease</keyword>
<dbReference type="PANTHER" id="PTHR43221:SF2">
    <property type="entry name" value="PROTEASE HTPX HOMOLOG"/>
    <property type="match status" value="1"/>
</dbReference>
<feature type="transmembrane region" description="Helical" evidence="12">
    <location>
        <begin position="195"/>
        <end position="216"/>
    </location>
</feature>
<feature type="transmembrane region" description="Helical" evidence="12">
    <location>
        <begin position="236"/>
        <end position="258"/>
    </location>
</feature>
<dbReference type="Gene3D" id="3.30.2010.10">
    <property type="entry name" value="Metalloproteases ('zincins'), catalytic domain"/>
    <property type="match status" value="1"/>
</dbReference>
<feature type="transmembrane region" description="Helical" evidence="12">
    <location>
        <begin position="69"/>
        <end position="89"/>
    </location>
</feature>
<sequence>MNFFEQQDIAHRNTRWLIILFGLAVITLIAITALLFAAMFAYLQTGHSPYDIDAAPVSFGQRVLNNLDWSMLGIIALSVCTVVGLSSLFKFFQLRGGGRVIAEAMGGQLINQQTTNADERKILNIVEEMAIASGAPVPPVYLMEDDAINAFAAGHNPHNAVIGVTRGCIRLLNRDELQGVVAHEFSHIFHGDMRLNLRLVAVLHGILVLGLVGQYLFTSARYRMAFRSSKDNSPLILFGMALVLVIIGYAGTFFGNIIKAAVSRQREYLADASAVQFTRNPSGIAGALKKIRNHSQGSLLHNAHASEFSHMYFSQGVRASFTGLMATHPPLDKRISRIDKSWQPETTTSAQPTAAGDQRTSQFAGSAAGATASDTAQQDVASVGTASPEYLSSAQSILTTIGAPLRNATQDPFLCRGALLGLFLAKDTATRTAQWQLLEPLVQQDATGEWQSILELAAQLAPELRLPLIELALPGLKKLTDSQVTGFKKLLDDLVLADKKISLQEWSLQRIVLHHLEPVQPQFRTRNLRELRKECEILLAALAFAGHRDDQQAQAAFQAAANELRLSALTLPRRGHYALKDLDQALATLNSVAPLQKPQLLKAMSRCIQYDGKITVTERELLRAMADGLDCPMPPLVSTATLTSHANALTRS</sequence>
<protein>
    <submittedName>
        <fullName evidence="14">Peptidase</fullName>
    </submittedName>
</protein>
<dbReference type="EMBL" id="PRDL01000001">
    <property type="protein sequence ID" value="MBE8718423.1"/>
    <property type="molecule type" value="Genomic_DNA"/>
</dbReference>
<feature type="compositionally biased region" description="Polar residues" evidence="11">
    <location>
        <begin position="343"/>
        <end position="363"/>
    </location>
</feature>
<feature type="transmembrane region" description="Helical" evidence="12">
    <location>
        <begin position="16"/>
        <end position="43"/>
    </location>
</feature>
<proteinExistence type="predicted"/>
<reference evidence="14" key="1">
    <citation type="submission" date="2018-07" db="EMBL/GenBank/DDBJ databases">
        <title>Genome assembly of strain Ka43.</title>
        <authorList>
            <person name="Kukolya J."/>
            <person name="Nagy I."/>
            <person name="Horvath B."/>
            <person name="Toth A."/>
        </authorList>
    </citation>
    <scope>NUCLEOTIDE SEQUENCE</scope>
    <source>
        <strain evidence="14">KB43</strain>
    </source>
</reference>
<dbReference type="Pfam" id="PF01435">
    <property type="entry name" value="Peptidase_M48"/>
    <property type="match status" value="1"/>
</dbReference>
<dbReference type="CDD" id="cd07340">
    <property type="entry name" value="M48B_Htpx_like"/>
    <property type="match status" value="1"/>
</dbReference>
<keyword evidence="6" id="KW-0378">Hydrolase</keyword>
<evidence type="ECO:0000256" key="8">
    <source>
        <dbReference type="ARBA" id="ARBA00022989"/>
    </source>
</evidence>
<dbReference type="GO" id="GO:0006508">
    <property type="term" value="P:proteolysis"/>
    <property type="evidence" value="ECO:0007669"/>
    <property type="project" value="UniProtKB-KW"/>
</dbReference>
<keyword evidence="15" id="KW-1185">Reference proteome</keyword>
<evidence type="ECO:0000256" key="10">
    <source>
        <dbReference type="ARBA" id="ARBA00023136"/>
    </source>
</evidence>
<evidence type="ECO:0000256" key="11">
    <source>
        <dbReference type="SAM" id="MobiDB-lite"/>
    </source>
</evidence>
<feature type="region of interest" description="Disordered" evidence="11">
    <location>
        <begin position="337"/>
        <end position="371"/>
    </location>
</feature>
<evidence type="ECO:0000256" key="3">
    <source>
        <dbReference type="ARBA" id="ARBA00022670"/>
    </source>
</evidence>
<dbReference type="PANTHER" id="PTHR43221">
    <property type="entry name" value="PROTEASE HTPX"/>
    <property type="match status" value="1"/>
</dbReference>
<evidence type="ECO:0000256" key="2">
    <source>
        <dbReference type="ARBA" id="ARBA00022475"/>
    </source>
</evidence>
<dbReference type="GO" id="GO:0046872">
    <property type="term" value="F:metal ion binding"/>
    <property type="evidence" value="ECO:0007669"/>
    <property type="project" value="UniProtKB-KW"/>
</dbReference>
<dbReference type="InterPro" id="IPR001915">
    <property type="entry name" value="Peptidase_M48"/>
</dbReference>
<evidence type="ECO:0000256" key="12">
    <source>
        <dbReference type="SAM" id="Phobius"/>
    </source>
</evidence>
<evidence type="ECO:0000256" key="1">
    <source>
        <dbReference type="ARBA" id="ARBA00001947"/>
    </source>
</evidence>
<evidence type="ECO:0000256" key="6">
    <source>
        <dbReference type="ARBA" id="ARBA00022801"/>
    </source>
</evidence>
<keyword evidence="5" id="KW-0479">Metal-binding</keyword>
<dbReference type="GO" id="GO:0004222">
    <property type="term" value="F:metalloendopeptidase activity"/>
    <property type="evidence" value="ECO:0007669"/>
    <property type="project" value="InterPro"/>
</dbReference>
<name>A0A928YWP3_9GAMM</name>
<keyword evidence="2" id="KW-1003">Cell membrane</keyword>
<evidence type="ECO:0000256" key="9">
    <source>
        <dbReference type="ARBA" id="ARBA00023049"/>
    </source>
</evidence>
<keyword evidence="10 12" id="KW-0472">Membrane</keyword>
<dbReference type="InterPro" id="IPR050083">
    <property type="entry name" value="HtpX_protease"/>
</dbReference>
<keyword evidence="4 12" id="KW-0812">Transmembrane</keyword>
<dbReference type="AlphaFoldDB" id="A0A928YWP3"/>
<evidence type="ECO:0000259" key="13">
    <source>
        <dbReference type="Pfam" id="PF01435"/>
    </source>
</evidence>
<evidence type="ECO:0000256" key="7">
    <source>
        <dbReference type="ARBA" id="ARBA00022833"/>
    </source>
</evidence>
<gene>
    <name evidence="14" type="ORF">C4F51_14605</name>
</gene>
<evidence type="ECO:0000256" key="5">
    <source>
        <dbReference type="ARBA" id="ARBA00022723"/>
    </source>
</evidence>
<comment type="cofactor">
    <cofactor evidence="1">
        <name>Zn(2+)</name>
        <dbReference type="ChEBI" id="CHEBI:29105"/>
    </cofactor>
</comment>
<feature type="domain" description="Peptidase M48" evidence="13">
    <location>
        <begin position="118"/>
        <end position="340"/>
    </location>
</feature>
<organism evidence="14 15">
    <name type="scientific">Cellvibrio polysaccharolyticus</name>
    <dbReference type="NCBI Taxonomy" id="2082724"/>
    <lineage>
        <taxon>Bacteria</taxon>
        <taxon>Pseudomonadati</taxon>
        <taxon>Pseudomonadota</taxon>
        <taxon>Gammaproteobacteria</taxon>
        <taxon>Cellvibrionales</taxon>
        <taxon>Cellvibrionaceae</taxon>
        <taxon>Cellvibrio</taxon>
    </lineage>
</organism>
<keyword evidence="3" id="KW-0645">Protease</keyword>
<evidence type="ECO:0000313" key="15">
    <source>
        <dbReference type="Proteomes" id="UP000652567"/>
    </source>
</evidence>
<comment type="caution">
    <text evidence="14">The sequence shown here is derived from an EMBL/GenBank/DDBJ whole genome shotgun (WGS) entry which is preliminary data.</text>
</comment>